<protein>
    <submittedName>
        <fullName evidence="1">Uncharacterized protein</fullName>
    </submittedName>
</protein>
<evidence type="ECO:0000313" key="1">
    <source>
        <dbReference type="EMBL" id="SCE76541.1"/>
    </source>
</evidence>
<dbReference type="AlphaFoldDB" id="A0A1C4UY84"/>
<gene>
    <name evidence="1" type="ORF">GA0070612_0857</name>
</gene>
<reference evidence="2" key="1">
    <citation type="submission" date="2016-06" db="EMBL/GenBank/DDBJ databases">
        <authorList>
            <person name="Varghese N."/>
            <person name="Submissions Spin"/>
        </authorList>
    </citation>
    <scope>NUCLEOTIDE SEQUENCE [LARGE SCALE GENOMIC DNA]</scope>
    <source>
        <strain evidence="2">DSM 45160</strain>
    </source>
</reference>
<sequence length="322" mass="35029">MVRYYDDFLADRDWLAEGLTWAVVQPASAEATVDGVIARLRARRVEPGDSQSGELADLAQIGPNVVIFQDNGCALSRPEVLRWASDGLRVHTVDWTVNGNGGLTYAVYGKVLAWMDMNDPDRRHGDDPAAFDDDLADVRAARGTGQVTAAAMAFVERRTGVRLPAEWVGDEGADPQAGPWVTVRLGSIPPDPRPPSNFGYDEPDLDARLRAAPEEVRRTALALAVRAVTTRFRFSDDDLVRQVADAVEQGVSLDEEARLRVVHRLTVQDVDVRSGSSAVHALYAATGSGLAALDAVSAVRHAVGDDWPTVRHDLYRLVREVG</sequence>
<proteinExistence type="predicted"/>
<name>A0A1C4UY84_9ACTN</name>
<dbReference type="Proteomes" id="UP000198224">
    <property type="component" value="Chromosome I"/>
</dbReference>
<accession>A0A1C4UY84</accession>
<evidence type="ECO:0000313" key="2">
    <source>
        <dbReference type="Proteomes" id="UP000198224"/>
    </source>
</evidence>
<organism evidence="1 2">
    <name type="scientific">Micromonospora chokoriensis</name>
    <dbReference type="NCBI Taxonomy" id="356851"/>
    <lineage>
        <taxon>Bacteria</taxon>
        <taxon>Bacillati</taxon>
        <taxon>Actinomycetota</taxon>
        <taxon>Actinomycetes</taxon>
        <taxon>Micromonosporales</taxon>
        <taxon>Micromonosporaceae</taxon>
        <taxon>Micromonospora</taxon>
    </lineage>
</organism>
<keyword evidence="2" id="KW-1185">Reference proteome</keyword>
<dbReference type="EMBL" id="LT607409">
    <property type="protein sequence ID" value="SCE76541.1"/>
    <property type="molecule type" value="Genomic_DNA"/>
</dbReference>